<evidence type="ECO:0000256" key="5">
    <source>
        <dbReference type="ARBA" id="ARBA00033464"/>
    </source>
</evidence>
<dbReference type="EMBL" id="CAJPDR010000549">
    <property type="protein sequence ID" value="CAF9939426.1"/>
    <property type="molecule type" value="Genomic_DNA"/>
</dbReference>
<dbReference type="Pfam" id="PF09468">
    <property type="entry name" value="RNase_H2-Ydr279"/>
    <property type="match status" value="1"/>
</dbReference>
<feature type="domain" description="Ribonuclease H2 subunit B wHTH" evidence="7">
    <location>
        <begin position="120"/>
        <end position="322"/>
    </location>
</feature>
<evidence type="ECO:0000259" key="8">
    <source>
        <dbReference type="Pfam" id="PF17745"/>
    </source>
</evidence>
<dbReference type="CDD" id="cd09270">
    <property type="entry name" value="RNase_H2-B"/>
    <property type="match status" value="1"/>
</dbReference>
<dbReference type="InterPro" id="IPR019024">
    <property type="entry name" value="RNase_H2_suB_wHTH"/>
</dbReference>
<feature type="domain" description="Rnh202 triple barrel" evidence="8">
    <location>
        <begin position="14"/>
        <end position="117"/>
    </location>
</feature>
<dbReference type="InterPro" id="IPR041195">
    <property type="entry name" value="Rnh202_N"/>
</dbReference>
<dbReference type="GO" id="GO:0005654">
    <property type="term" value="C:nucleoplasm"/>
    <property type="evidence" value="ECO:0007669"/>
    <property type="project" value="TreeGrafter"/>
</dbReference>
<evidence type="ECO:0000259" key="7">
    <source>
        <dbReference type="Pfam" id="PF09468"/>
    </source>
</evidence>
<name>A0A8H3J2B5_9LECA</name>
<dbReference type="Gene3D" id="2.20.25.530">
    <property type="match status" value="1"/>
</dbReference>
<evidence type="ECO:0000256" key="1">
    <source>
        <dbReference type="ARBA" id="ARBA00004123"/>
    </source>
</evidence>
<protein>
    <recommendedName>
        <fullName evidence="2">Ribonuclease H2 subunit B</fullName>
    </recommendedName>
    <alternativeName>
        <fullName evidence="5">Ribonuclease HI subunit B</fullName>
    </alternativeName>
</protein>
<dbReference type="InterPro" id="IPR040456">
    <property type="entry name" value="RNase_H2_suB"/>
</dbReference>
<dbReference type="GO" id="GO:0032299">
    <property type="term" value="C:ribonuclease H2 complex"/>
    <property type="evidence" value="ECO:0007669"/>
    <property type="project" value="InterPro"/>
</dbReference>
<dbReference type="Proteomes" id="UP000664203">
    <property type="component" value="Unassembled WGS sequence"/>
</dbReference>
<sequence length="428" mass="47759">MKDEQADGPPKVLILPEDASPEARICTLAHPRTLNPCRYYFDPDKGLYELTRVAAPKSTCRSWLIGRRKSPVGQKDIALTGKALEKPKPELAEANDRSISDGYTVKNAEMLIATPIDPLFLLLSSFIHESSGKSPTSKRLFLSADDLLEKLSDKSKHFNYISSHEQMRLAMEQRLRAVCDTVDAGDEKMYRLSDEKLLHDLVRKAKTVIAKGLPASMEEQFVHKALETPVMVVKHEESSFSDVTMSQRDMQTSESIVSDAINSQASAASAEPTATAPSISTETMFSENVASTTNASELYRLLRLRTALSYIISSYVPLAIERPLNRLILSGKSNVDFKIVDERLADIAKMRAEAIASRSLGDFSRKRSMYEDDDAAEARAEKKRKKEEEEKRKKASESRGIKDLKKVDTKGMKKMSDFFGKAAVAKKK</sequence>
<gene>
    <name evidence="9" type="ORF">ALECFALPRED_008095</name>
</gene>
<dbReference type="Gene3D" id="1.10.20.120">
    <property type="match status" value="1"/>
</dbReference>
<comment type="caution">
    <text evidence="9">The sequence shown here is derived from an EMBL/GenBank/DDBJ whole genome shotgun (WGS) entry which is preliminary data.</text>
</comment>
<dbReference type="PANTHER" id="PTHR13383:SF11">
    <property type="entry name" value="RIBONUCLEASE H2 SUBUNIT B"/>
    <property type="match status" value="1"/>
</dbReference>
<dbReference type="PANTHER" id="PTHR13383">
    <property type="entry name" value="RIBONUCLEASE H2 SUBUNIT B"/>
    <property type="match status" value="1"/>
</dbReference>
<comment type="subcellular location">
    <subcellularLocation>
        <location evidence="1">Nucleus</location>
    </subcellularLocation>
</comment>
<keyword evidence="3" id="KW-0539">Nucleus</keyword>
<evidence type="ECO:0000256" key="6">
    <source>
        <dbReference type="SAM" id="MobiDB-lite"/>
    </source>
</evidence>
<evidence type="ECO:0000256" key="3">
    <source>
        <dbReference type="ARBA" id="ARBA00023242"/>
    </source>
</evidence>
<feature type="region of interest" description="Disordered" evidence="6">
    <location>
        <begin position="371"/>
        <end position="406"/>
    </location>
</feature>
<comment type="function">
    <text evidence="4">Non catalytic subunit of RNase H2, an endonuclease that specifically degrades the RNA of RNA:DNA hybrids. Participates in DNA replication, possibly by mediating the removal of lagging-strand Okazaki fragment RNA primers during DNA replication. Mediates the excision of single ribonucleotides from DNA:RNA duplexes.</text>
</comment>
<proteinExistence type="predicted"/>
<keyword evidence="10" id="KW-1185">Reference proteome</keyword>
<accession>A0A8H3J2B5</accession>
<organism evidence="9 10">
    <name type="scientific">Alectoria fallacina</name>
    <dbReference type="NCBI Taxonomy" id="1903189"/>
    <lineage>
        <taxon>Eukaryota</taxon>
        <taxon>Fungi</taxon>
        <taxon>Dikarya</taxon>
        <taxon>Ascomycota</taxon>
        <taxon>Pezizomycotina</taxon>
        <taxon>Lecanoromycetes</taxon>
        <taxon>OSLEUM clade</taxon>
        <taxon>Lecanoromycetidae</taxon>
        <taxon>Lecanorales</taxon>
        <taxon>Lecanorineae</taxon>
        <taxon>Parmeliaceae</taxon>
        <taxon>Alectoria</taxon>
    </lineage>
</organism>
<evidence type="ECO:0000256" key="2">
    <source>
        <dbReference type="ARBA" id="ARBA00019062"/>
    </source>
</evidence>
<dbReference type="GO" id="GO:0006401">
    <property type="term" value="P:RNA catabolic process"/>
    <property type="evidence" value="ECO:0007669"/>
    <property type="project" value="TreeGrafter"/>
</dbReference>
<dbReference type="OrthoDB" id="29098at2759"/>
<evidence type="ECO:0000313" key="10">
    <source>
        <dbReference type="Proteomes" id="UP000664203"/>
    </source>
</evidence>
<dbReference type="Pfam" id="PF17745">
    <property type="entry name" value="Ydr279_N"/>
    <property type="match status" value="1"/>
</dbReference>
<evidence type="ECO:0000256" key="4">
    <source>
        <dbReference type="ARBA" id="ARBA00024778"/>
    </source>
</evidence>
<evidence type="ECO:0000313" key="9">
    <source>
        <dbReference type="EMBL" id="CAF9939426.1"/>
    </source>
</evidence>
<reference evidence="9" key="1">
    <citation type="submission" date="2021-03" db="EMBL/GenBank/DDBJ databases">
        <authorList>
            <person name="Tagirdzhanova G."/>
        </authorList>
    </citation>
    <scope>NUCLEOTIDE SEQUENCE</scope>
</reference>
<dbReference type="AlphaFoldDB" id="A0A8H3J2B5"/>